<dbReference type="EMBL" id="JAAIUW010000013">
    <property type="protein sequence ID" value="KAF7804024.1"/>
    <property type="molecule type" value="Genomic_DNA"/>
</dbReference>
<organism evidence="1 2">
    <name type="scientific">Senna tora</name>
    <dbReference type="NCBI Taxonomy" id="362788"/>
    <lineage>
        <taxon>Eukaryota</taxon>
        <taxon>Viridiplantae</taxon>
        <taxon>Streptophyta</taxon>
        <taxon>Embryophyta</taxon>
        <taxon>Tracheophyta</taxon>
        <taxon>Spermatophyta</taxon>
        <taxon>Magnoliopsida</taxon>
        <taxon>eudicotyledons</taxon>
        <taxon>Gunneridae</taxon>
        <taxon>Pentapetalae</taxon>
        <taxon>rosids</taxon>
        <taxon>fabids</taxon>
        <taxon>Fabales</taxon>
        <taxon>Fabaceae</taxon>
        <taxon>Caesalpinioideae</taxon>
        <taxon>Cassia clade</taxon>
        <taxon>Senna</taxon>
    </lineage>
</organism>
<dbReference type="PANTHER" id="PTHR31871">
    <property type="entry name" value="OS02G0137100 PROTEIN"/>
    <property type="match status" value="1"/>
</dbReference>
<dbReference type="PANTHER" id="PTHR31871:SF1">
    <property type="entry name" value="HISTIDINE-TRNA LIGASE"/>
    <property type="match status" value="1"/>
</dbReference>
<protein>
    <submittedName>
        <fullName evidence="1">Two-component response regulator ARR-A family</fullName>
    </submittedName>
</protein>
<name>A0A834SI86_9FABA</name>
<comment type="caution">
    <text evidence="1">The sequence shown here is derived from an EMBL/GenBank/DDBJ whole genome shotgun (WGS) entry which is preliminary data.</text>
</comment>
<dbReference type="Proteomes" id="UP000634136">
    <property type="component" value="Unassembled WGS sequence"/>
</dbReference>
<evidence type="ECO:0000313" key="2">
    <source>
        <dbReference type="Proteomes" id="UP000634136"/>
    </source>
</evidence>
<reference evidence="1" key="1">
    <citation type="submission" date="2020-09" db="EMBL/GenBank/DDBJ databases">
        <title>Genome-Enabled Discovery of Anthraquinone Biosynthesis in Senna tora.</title>
        <authorList>
            <person name="Kang S.-H."/>
            <person name="Pandey R.P."/>
            <person name="Lee C.-M."/>
            <person name="Sim J.-S."/>
            <person name="Jeong J.-T."/>
            <person name="Choi B.-S."/>
            <person name="Jung M."/>
            <person name="Ginzburg D."/>
            <person name="Zhao K."/>
            <person name="Won S.Y."/>
            <person name="Oh T.-J."/>
            <person name="Yu Y."/>
            <person name="Kim N.-H."/>
            <person name="Lee O.R."/>
            <person name="Lee T.-H."/>
            <person name="Bashyal P."/>
            <person name="Kim T.-S."/>
            <person name="Lee W.-H."/>
            <person name="Kawkins C."/>
            <person name="Kim C.-K."/>
            <person name="Kim J.S."/>
            <person name="Ahn B.O."/>
            <person name="Rhee S.Y."/>
            <person name="Sohng J.K."/>
        </authorList>
    </citation>
    <scope>NUCLEOTIDE SEQUENCE</scope>
    <source>
        <tissue evidence="1">Leaf</tissue>
    </source>
</reference>
<dbReference type="InterPro" id="IPR006476">
    <property type="entry name" value="CHP01589_pln"/>
</dbReference>
<keyword evidence="2" id="KW-1185">Reference proteome</keyword>
<dbReference type="NCBIfam" id="TIGR01589">
    <property type="entry name" value="A_thal_3526"/>
    <property type="match status" value="1"/>
</dbReference>
<dbReference type="Pfam" id="PF09713">
    <property type="entry name" value="A_thal_3526"/>
    <property type="match status" value="1"/>
</dbReference>
<evidence type="ECO:0000313" key="1">
    <source>
        <dbReference type="EMBL" id="KAF7804024.1"/>
    </source>
</evidence>
<accession>A0A834SI86</accession>
<dbReference type="AlphaFoldDB" id="A0A834SI86"/>
<gene>
    <name evidence="1" type="ORF">G2W53_043135</name>
</gene>
<sequence length="324" mass="35633">MSSGSDRRVSREDIQLVQNLIERCLQLYMNQKEVVKMLLDQAKIEPGFTELVWQKLEEENQEFFRAYYLRLVVKQQITEFNRLLEQQMHLMNQLQPTAVASLPNSNGSHIPALHQNPACYAAEHAGGALKPENMQHSVGSGLPNVFNNDGSSLHTTMHAAVEMSAHANRIDAPPSLLSAQNSNMGLIQGINGGMIKSEPGFSRSSPYMFGAGNSVLEPRQTIGDTSGTSFTSVESNSQSLNDALLDADVASYGFLGQVPRNFSLSDLTADFSQSSDILESYSRSPFLATDENFLDRGEQGEINADNKRLDSISEGLSYEDFGSD</sequence>
<proteinExistence type="predicted"/>
<dbReference type="OrthoDB" id="1620396at2759"/>